<evidence type="ECO:0000259" key="2">
    <source>
        <dbReference type="PROSITE" id="PS50883"/>
    </source>
</evidence>
<evidence type="ECO:0000256" key="1">
    <source>
        <dbReference type="SAM" id="Phobius"/>
    </source>
</evidence>
<dbReference type="SUPFAM" id="SSF141868">
    <property type="entry name" value="EAL domain-like"/>
    <property type="match status" value="1"/>
</dbReference>
<dbReference type="NCBIfam" id="TIGR00254">
    <property type="entry name" value="GGDEF"/>
    <property type="match status" value="1"/>
</dbReference>
<proteinExistence type="predicted"/>
<gene>
    <name evidence="4" type="ORF">EDM56_05020</name>
</gene>
<dbReference type="InterPro" id="IPR035919">
    <property type="entry name" value="EAL_sf"/>
</dbReference>
<evidence type="ECO:0000259" key="3">
    <source>
        <dbReference type="PROSITE" id="PS50887"/>
    </source>
</evidence>
<dbReference type="FunFam" id="3.20.20.450:FF:000001">
    <property type="entry name" value="Cyclic di-GMP phosphodiesterase yahA"/>
    <property type="match status" value="1"/>
</dbReference>
<dbReference type="Pfam" id="PF00563">
    <property type="entry name" value="EAL"/>
    <property type="match status" value="1"/>
</dbReference>
<dbReference type="PANTHER" id="PTHR33121">
    <property type="entry name" value="CYCLIC DI-GMP PHOSPHODIESTERASE PDEF"/>
    <property type="match status" value="1"/>
</dbReference>
<dbReference type="InterPro" id="IPR001633">
    <property type="entry name" value="EAL_dom"/>
</dbReference>
<dbReference type="EMBL" id="RHHQ01000005">
    <property type="protein sequence ID" value="RNB91406.1"/>
    <property type="molecule type" value="Genomic_DNA"/>
</dbReference>
<dbReference type="CDD" id="cd01949">
    <property type="entry name" value="GGDEF"/>
    <property type="match status" value="1"/>
</dbReference>
<feature type="transmembrane region" description="Helical" evidence="1">
    <location>
        <begin position="12"/>
        <end position="33"/>
    </location>
</feature>
<dbReference type="SMART" id="SM00052">
    <property type="entry name" value="EAL"/>
    <property type="match status" value="1"/>
</dbReference>
<dbReference type="AlphaFoldDB" id="A0A3M8DTH8"/>
<evidence type="ECO:0000313" key="5">
    <source>
        <dbReference type="Proteomes" id="UP000271031"/>
    </source>
</evidence>
<dbReference type="InterPro" id="IPR043128">
    <property type="entry name" value="Rev_trsase/Diguanyl_cyclase"/>
</dbReference>
<feature type="domain" description="GGDEF" evidence="3">
    <location>
        <begin position="86"/>
        <end position="219"/>
    </location>
</feature>
<dbReference type="PANTHER" id="PTHR33121:SF71">
    <property type="entry name" value="OXYGEN SENSOR PROTEIN DOSP"/>
    <property type="match status" value="1"/>
</dbReference>
<protein>
    <submittedName>
        <fullName evidence="4">Bifunctional diguanylate cyclase/phosphodiesterase</fullName>
    </submittedName>
</protein>
<organism evidence="4 5">
    <name type="scientific">Brevibacillus fluminis</name>
    <dbReference type="NCBI Taxonomy" id="511487"/>
    <lineage>
        <taxon>Bacteria</taxon>
        <taxon>Bacillati</taxon>
        <taxon>Bacillota</taxon>
        <taxon>Bacilli</taxon>
        <taxon>Bacillales</taxon>
        <taxon>Paenibacillaceae</taxon>
        <taxon>Brevibacillus</taxon>
    </lineage>
</organism>
<dbReference type="InterPro" id="IPR050706">
    <property type="entry name" value="Cyclic-di-GMP_PDE-like"/>
</dbReference>
<dbReference type="InterPro" id="IPR029787">
    <property type="entry name" value="Nucleotide_cyclase"/>
</dbReference>
<dbReference type="Proteomes" id="UP000271031">
    <property type="component" value="Unassembled WGS sequence"/>
</dbReference>
<accession>A0A3M8DTH8</accession>
<keyword evidence="1" id="KW-0812">Transmembrane</keyword>
<dbReference type="GO" id="GO:0071111">
    <property type="term" value="F:cyclic-guanylate-specific phosphodiesterase activity"/>
    <property type="evidence" value="ECO:0007669"/>
    <property type="project" value="InterPro"/>
</dbReference>
<dbReference type="SMART" id="SM00267">
    <property type="entry name" value="GGDEF"/>
    <property type="match status" value="1"/>
</dbReference>
<sequence>MPIFGGDKRVNAVQIVLLIGEFLFLATALFLLGNEIYRLFFSKTSREANGERNSLHTYNPLTSLPDRARLEDQLHDSIEQAAHSNAQLAVIFLGIDNFQRINDTRGHRFGDELLDAVGGRLMQSMGENDSIGRFSGDEFLLVLADIEDRLDIPCRMSKVESLFDAPFFIRGIPIYLTASMGIVRFPEDGRSSQELLKKANMAMHQAKEAGKNRYLPYQESMQHEIERKYMLENELRHALDRNELQLHYQPQFETATGSIRGFEALVRWIHPVMGAISPAEFIPIAEDSGLIVPIGRWVLREACLKNKQIQALYFPKSVMSVNISAVQLLSGGFTEMVAGVLHETGLSPASLEIELTESMPITSFDSAIPLLETLSGWGIKLSLDDFGTGYSSLSYLKRLPFHTLKIDKMFIQDIAKETGGSAITEALITLVHQLGMAVIAEGIENDEQLRCLKKWNCDCVQGYLLGRPVPFAEVPGLFQVKA</sequence>
<reference evidence="4 5" key="1">
    <citation type="submission" date="2018-10" db="EMBL/GenBank/DDBJ databases">
        <title>Phylogenomics of Brevibacillus.</title>
        <authorList>
            <person name="Dunlap C."/>
        </authorList>
    </citation>
    <scope>NUCLEOTIDE SEQUENCE [LARGE SCALE GENOMIC DNA]</scope>
    <source>
        <strain evidence="4 5">JCM 15716</strain>
    </source>
</reference>
<dbReference type="CDD" id="cd01948">
    <property type="entry name" value="EAL"/>
    <property type="match status" value="1"/>
</dbReference>
<dbReference type="Pfam" id="PF00990">
    <property type="entry name" value="GGDEF"/>
    <property type="match status" value="1"/>
</dbReference>
<dbReference type="InterPro" id="IPR000160">
    <property type="entry name" value="GGDEF_dom"/>
</dbReference>
<keyword evidence="1" id="KW-0472">Membrane</keyword>
<dbReference type="PROSITE" id="PS50887">
    <property type="entry name" value="GGDEF"/>
    <property type="match status" value="1"/>
</dbReference>
<feature type="domain" description="EAL" evidence="2">
    <location>
        <begin position="228"/>
        <end position="482"/>
    </location>
</feature>
<name>A0A3M8DTH8_9BACL</name>
<evidence type="ECO:0000313" key="4">
    <source>
        <dbReference type="EMBL" id="RNB91406.1"/>
    </source>
</evidence>
<dbReference type="OrthoDB" id="9762141at2"/>
<keyword evidence="1" id="KW-1133">Transmembrane helix</keyword>
<dbReference type="PROSITE" id="PS50883">
    <property type="entry name" value="EAL"/>
    <property type="match status" value="1"/>
</dbReference>
<comment type="caution">
    <text evidence="4">The sequence shown here is derived from an EMBL/GenBank/DDBJ whole genome shotgun (WGS) entry which is preliminary data.</text>
</comment>
<dbReference type="Gene3D" id="3.20.20.450">
    <property type="entry name" value="EAL domain"/>
    <property type="match status" value="1"/>
</dbReference>
<dbReference type="SUPFAM" id="SSF55073">
    <property type="entry name" value="Nucleotide cyclase"/>
    <property type="match status" value="1"/>
</dbReference>
<dbReference type="Gene3D" id="3.30.70.270">
    <property type="match status" value="1"/>
</dbReference>
<keyword evidence="5" id="KW-1185">Reference proteome</keyword>